<proteinExistence type="predicted"/>
<evidence type="ECO:0000256" key="1">
    <source>
        <dbReference type="SAM" id="MobiDB-lite"/>
    </source>
</evidence>
<comment type="caution">
    <text evidence="2">The sequence shown here is derived from an EMBL/GenBank/DDBJ whole genome shotgun (WGS) entry which is preliminary data.</text>
</comment>
<accession>A0A9D4Q8X8</accession>
<feature type="region of interest" description="Disordered" evidence="1">
    <location>
        <begin position="1"/>
        <end position="28"/>
    </location>
</feature>
<reference evidence="2" key="1">
    <citation type="journal article" date="2020" name="Cell">
        <title>Large-Scale Comparative Analyses of Tick Genomes Elucidate Their Genetic Diversity and Vector Capacities.</title>
        <authorList>
            <consortium name="Tick Genome and Microbiome Consortium (TIGMIC)"/>
            <person name="Jia N."/>
            <person name="Wang J."/>
            <person name="Shi W."/>
            <person name="Du L."/>
            <person name="Sun Y."/>
            <person name="Zhan W."/>
            <person name="Jiang J.F."/>
            <person name="Wang Q."/>
            <person name="Zhang B."/>
            <person name="Ji P."/>
            <person name="Bell-Sakyi L."/>
            <person name="Cui X.M."/>
            <person name="Yuan T.T."/>
            <person name="Jiang B.G."/>
            <person name="Yang W.F."/>
            <person name="Lam T.T."/>
            <person name="Chang Q.C."/>
            <person name="Ding S.J."/>
            <person name="Wang X.J."/>
            <person name="Zhu J.G."/>
            <person name="Ruan X.D."/>
            <person name="Zhao L."/>
            <person name="Wei J.T."/>
            <person name="Ye R.Z."/>
            <person name="Que T.C."/>
            <person name="Du C.H."/>
            <person name="Zhou Y.H."/>
            <person name="Cheng J.X."/>
            <person name="Dai P.F."/>
            <person name="Guo W.B."/>
            <person name="Han X.H."/>
            <person name="Huang E.J."/>
            <person name="Li L.F."/>
            <person name="Wei W."/>
            <person name="Gao Y.C."/>
            <person name="Liu J.Z."/>
            <person name="Shao H.Z."/>
            <person name="Wang X."/>
            <person name="Wang C.C."/>
            <person name="Yang T.C."/>
            <person name="Huo Q.B."/>
            <person name="Li W."/>
            <person name="Chen H.Y."/>
            <person name="Chen S.E."/>
            <person name="Zhou L.G."/>
            <person name="Ni X.B."/>
            <person name="Tian J.H."/>
            <person name="Sheng Y."/>
            <person name="Liu T."/>
            <person name="Pan Y.S."/>
            <person name="Xia L.Y."/>
            <person name="Li J."/>
            <person name="Zhao F."/>
            <person name="Cao W.C."/>
        </authorList>
    </citation>
    <scope>NUCLEOTIDE SEQUENCE</scope>
    <source>
        <strain evidence="2">Rsan-2018</strain>
    </source>
</reference>
<dbReference type="EMBL" id="JABSTV010001248">
    <property type="protein sequence ID" value="KAH7970053.1"/>
    <property type="molecule type" value="Genomic_DNA"/>
</dbReference>
<evidence type="ECO:0000313" key="3">
    <source>
        <dbReference type="Proteomes" id="UP000821837"/>
    </source>
</evidence>
<reference evidence="2" key="2">
    <citation type="submission" date="2021-09" db="EMBL/GenBank/DDBJ databases">
        <authorList>
            <person name="Jia N."/>
            <person name="Wang J."/>
            <person name="Shi W."/>
            <person name="Du L."/>
            <person name="Sun Y."/>
            <person name="Zhan W."/>
            <person name="Jiang J."/>
            <person name="Wang Q."/>
            <person name="Zhang B."/>
            <person name="Ji P."/>
            <person name="Sakyi L.B."/>
            <person name="Cui X."/>
            <person name="Yuan T."/>
            <person name="Jiang B."/>
            <person name="Yang W."/>
            <person name="Lam T.T.-Y."/>
            <person name="Chang Q."/>
            <person name="Ding S."/>
            <person name="Wang X."/>
            <person name="Zhu J."/>
            <person name="Ruan X."/>
            <person name="Zhao L."/>
            <person name="Wei J."/>
            <person name="Que T."/>
            <person name="Du C."/>
            <person name="Cheng J."/>
            <person name="Dai P."/>
            <person name="Han X."/>
            <person name="Huang E."/>
            <person name="Gao Y."/>
            <person name="Liu J."/>
            <person name="Shao H."/>
            <person name="Ye R."/>
            <person name="Li L."/>
            <person name="Wei W."/>
            <person name="Wang X."/>
            <person name="Wang C."/>
            <person name="Huo Q."/>
            <person name="Li W."/>
            <person name="Guo W."/>
            <person name="Chen H."/>
            <person name="Chen S."/>
            <person name="Zhou L."/>
            <person name="Zhou L."/>
            <person name="Ni X."/>
            <person name="Tian J."/>
            <person name="Zhou Y."/>
            <person name="Sheng Y."/>
            <person name="Liu T."/>
            <person name="Pan Y."/>
            <person name="Xia L."/>
            <person name="Li J."/>
            <person name="Zhao F."/>
            <person name="Cao W."/>
        </authorList>
    </citation>
    <scope>NUCLEOTIDE SEQUENCE</scope>
    <source>
        <strain evidence="2">Rsan-2018</strain>
        <tissue evidence="2">Larvae</tissue>
    </source>
</reference>
<dbReference type="VEuPathDB" id="VectorBase:RSAN_045358"/>
<gene>
    <name evidence="2" type="ORF">HPB52_023942</name>
</gene>
<keyword evidence="3" id="KW-1185">Reference proteome</keyword>
<dbReference type="AlphaFoldDB" id="A0A9D4Q8X8"/>
<organism evidence="2 3">
    <name type="scientific">Rhipicephalus sanguineus</name>
    <name type="common">Brown dog tick</name>
    <name type="synonym">Ixodes sanguineus</name>
    <dbReference type="NCBI Taxonomy" id="34632"/>
    <lineage>
        <taxon>Eukaryota</taxon>
        <taxon>Metazoa</taxon>
        <taxon>Ecdysozoa</taxon>
        <taxon>Arthropoda</taxon>
        <taxon>Chelicerata</taxon>
        <taxon>Arachnida</taxon>
        <taxon>Acari</taxon>
        <taxon>Parasitiformes</taxon>
        <taxon>Ixodida</taxon>
        <taxon>Ixodoidea</taxon>
        <taxon>Ixodidae</taxon>
        <taxon>Rhipicephalinae</taxon>
        <taxon>Rhipicephalus</taxon>
        <taxon>Rhipicephalus</taxon>
    </lineage>
</organism>
<feature type="compositionally biased region" description="Polar residues" evidence="1">
    <location>
        <begin position="1"/>
        <end position="10"/>
    </location>
</feature>
<protein>
    <submittedName>
        <fullName evidence="2">Uncharacterized protein</fullName>
    </submittedName>
</protein>
<name>A0A9D4Q8X8_RHISA</name>
<evidence type="ECO:0000313" key="2">
    <source>
        <dbReference type="EMBL" id="KAH7970053.1"/>
    </source>
</evidence>
<dbReference type="Proteomes" id="UP000821837">
    <property type="component" value="Unassembled WGS sequence"/>
</dbReference>
<sequence>MHNLARQTRTLLPVPSSHLEPRTVPSSTVHGRFCDICRKQRIYYNRGVRDLPPLSRDQEVATYNTITRSWSPAVFLRSADEPRNAVRQLAPAS</sequence>